<proteinExistence type="predicted"/>
<gene>
    <name evidence="1" type="ORF">GEM_5517</name>
</gene>
<sequence>MFFSIRAMLRKGGMASCESDHEAGQIIALLKI</sequence>
<protein>
    <submittedName>
        <fullName evidence="1">Uncharacterized protein</fullName>
    </submittedName>
</protein>
<dbReference type="EMBL" id="CP003775">
    <property type="protein sequence ID" value="AFQ51901.1"/>
    <property type="molecule type" value="Genomic_DNA"/>
</dbReference>
<evidence type="ECO:0000313" key="1">
    <source>
        <dbReference type="EMBL" id="AFQ51901.1"/>
    </source>
</evidence>
<name>A0A9W3PCQ7_BURCE</name>
<dbReference type="Proteomes" id="UP000032866">
    <property type="component" value="Chromosome 2"/>
</dbReference>
<organism evidence="1 2">
    <name type="scientific">Burkholderia cepacia GG4</name>
    <dbReference type="NCBI Taxonomy" id="1009846"/>
    <lineage>
        <taxon>Bacteria</taxon>
        <taxon>Pseudomonadati</taxon>
        <taxon>Pseudomonadota</taxon>
        <taxon>Betaproteobacteria</taxon>
        <taxon>Burkholderiales</taxon>
        <taxon>Burkholderiaceae</taxon>
        <taxon>Burkholderia</taxon>
        <taxon>Burkholderia cepacia complex</taxon>
    </lineage>
</organism>
<dbReference type="AlphaFoldDB" id="A0A9W3PCQ7"/>
<dbReference type="KEGG" id="bct:GEM_5517"/>
<evidence type="ECO:0000313" key="2">
    <source>
        <dbReference type="Proteomes" id="UP000032866"/>
    </source>
</evidence>
<accession>A0A9W3PCQ7</accession>
<reference evidence="1 2" key="1">
    <citation type="journal article" date="2012" name="J. Bacteriol.">
        <title>Complete Genome Sequence of Burkholderia sp. Strain GG4, a Betaproteobacterium That Reduces 3-Oxo-N-Acylhomoserine Lactones and Produces Different N-Acylhomoserine Lactones.</title>
        <authorList>
            <person name="Hong K.W."/>
            <person name="Koh C.L."/>
            <person name="Sam C.K."/>
            <person name="Yin W.F."/>
            <person name="Chan K.G."/>
        </authorList>
    </citation>
    <scope>NUCLEOTIDE SEQUENCE [LARGE SCALE GENOMIC DNA]</scope>
    <source>
        <strain evidence="1 2">GG4</strain>
    </source>
</reference>